<evidence type="ECO:0000256" key="1">
    <source>
        <dbReference type="SAM" id="Coils"/>
    </source>
</evidence>
<reference evidence="2" key="2">
    <citation type="submission" date="2025-08" db="UniProtKB">
        <authorList>
            <consortium name="Ensembl"/>
        </authorList>
    </citation>
    <scope>IDENTIFICATION</scope>
</reference>
<dbReference type="STRING" id="62062.ENSHHUP00000024057"/>
<dbReference type="GO" id="GO:0005813">
    <property type="term" value="C:centrosome"/>
    <property type="evidence" value="ECO:0007669"/>
    <property type="project" value="TreeGrafter"/>
</dbReference>
<dbReference type="Proteomes" id="UP000314982">
    <property type="component" value="Unassembled WGS sequence"/>
</dbReference>
<organism evidence="2 3">
    <name type="scientific">Hucho hucho</name>
    <name type="common">huchen</name>
    <dbReference type="NCBI Taxonomy" id="62062"/>
    <lineage>
        <taxon>Eukaryota</taxon>
        <taxon>Metazoa</taxon>
        <taxon>Chordata</taxon>
        <taxon>Craniata</taxon>
        <taxon>Vertebrata</taxon>
        <taxon>Euteleostomi</taxon>
        <taxon>Actinopterygii</taxon>
        <taxon>Neopterygii</taxon>
        <taxon>Teleostei</taxon>
        <taxon>Protacanthopterygii</taxon>
        <taxon>Salmoniformes</taxon>
        <taxon>Salmonidae</taxon>
        <taxon>Salmoninae</taxon>
        <taxon>Hucho</taxon>
    </lineage>
</organism>
<evidence type="ECO:0000313" key="2">
    <source>
        <dbReference type="Ensembl" id="ENSHHUP00000024057.1"/>
    </source>
</evidence>
<evidence type="ECO:0000313" key="3">
    <source>
        <dbReference type="Proteomes" id="UP000314982"/>
    </source>
</evidence>
<dbReference type="Ensembl" id="ENSHHUT00000024963.1">
    <property type="protein sequence ID" value="ENSHHUP00000024057.1"/>
    <property type="gene ID" value="ENSHHUG00000015095.1"/>
</dbReference>
<reference evidence="2" key="3">
    <citation type="submission" date="2025-09" db="UniProtKB">
        <authorList>
            <consortium name="Ensembl"/>
        </authorList>
    </citation>
    <scope>IDENTIFICATION</scope>
</reference>
<name>A0A4W5LDZ5_9TELE</name>
<dbReference type="GO" id="GO:0007099">
    <property type="term" value="P:centriole replication"/>
    <property type="evidence" value="ECO:0007669"/>
    <property type="project" value="TreeGrafter"/>
</dbReference>
<reference evidence="3" key="1">
    <citation type="submission" date="2018-06" db="EMBL/GenBank/DDBJ databases">
        <title>Genome assembly of Danube salmon.</title>
        <authorList>
            <person name="Macqueen D.J."/>
            <person name="Gundappa M.K."/>
        </authorList>
    </citation>
    <scope>NUCLEOTIDE SEQUENCE [LARGE SCALE GENOMIC DNA]</scope>
</reference>
<accession>A0A4W5LDZ5</accession>
<dbReference type="InterPro" id="IPR051235">
    <property type="entry name" value="CEP152/SHC-Transforming"/>
</dbReference>
<dbReference type="AlphaFoldDB" id="A0A4W5LDZ5"/>
<sequence>MQQQMTELCRSDSLSRVREQHDRDLTVVREQHDAKLLVLQQRLDACTQALEEQGEVVRCLRDQVRQQERRREEEQVERAGVINALTQRLQESQQQCAKLLQTGVCLCHHFGKCLLISITCLSRP</sequence>
<keyword evidence="3" id="KW-1185">Reference proteome</keyword>
<dbReference type="PANTHER" id="PTHR10337:SF6">
    <property type="entry name" value="CENTROSOMAL PROTEIN OF 152 KDA"/>
    <property type="match status" value="1"/>
</dbReference>
<proteinExistence type="predicted"/>
<keyword evidence="1" id="KW-0175">Coiled coil</keyword>
<feature type="coiled-coil region" evidence="1">
    <location>
        <begin position="50"/>
        <end position="102"/>
    </location>
</feature>
<dbReference type="PANTHER" id="PTHR10337">
    <property type="entry name" value="SHC TRANSFORMING PROTEIN"/>
    <property type="match status" value="1"/>
</dbReference>
<protein>
    <submittedName>
        <fullName evidence="2">Uncharacterized protein</fullName>
    </submittedName>
</protein>